<dbReference type="Gene3D" id="2.130.10.10">
    <property type="entry name" value="YVTN repeat-like/Quinoprotein amine dehydrogenase"/>
    <property type="match status" value="2"/>
</dbReference>
<dbReference type="PANTHER" id="PTHR47197:SF3">
    <property type="entry name" value="DIHYDRO-HEME D1 DEHYDROGENASE"/>
    <property type="match status" value="1"/>
</dbReference>
<dbReference type="EMBL" id="JBHSHD010000002">
    <property type="protein sequence ID" value="MFC4819023.1"/>
    <property type="molecule type" value="Genomic_DNA"/>
</dbReference>
<accession>A0ABV9QNZ3</accession>
<evidence type="ECO:0000313" key="3">
    <source>
        <dbReference type="Proteomes" id="UP001595886"/>
    </source>
</evidence>
<evidence type="ECO:0000256" key="1">
    <source>
        <dbReference type="SAM" id="SignalP"/>
    </source>
</evidence>
<gene>
    <name evidence="2" type="ORF">ACFO6Q_01735</name>
</gene>
<sequence>MKIARVLALAVAFAALDGGEAAAAGVLLVGNKSAQSMFALDLGSGERVAEFATGTGPHEIDVSRDRRYAVVANYGAEQPGHTLSVFDWPARKLARTIDLGADTRPYGLRFLADGRRVLVTTEGSGSLLEVDVAAGRVTRRIAVGSGKPHMVAVASDGGTAYVTQVNGGVLSRIDLRAGVKSGELATGAGTEGVAITRDGREVWVTSREAGTVSVVDTATFRITATLPSAGFPIRVALTPDDRHVLVVNAKAATLSVFDRAARKQVASVDLHEPGATYRPSMLGETALPIGVRVDPDGRRAYVAISGGDRVAVIDVDGWKVRTHWTTGREPDALAIVEAGPRRD</sequence>
<feature type="chain" id="PRO_5046831694" evidence="1">
    <location>
        <begin position="24"/>
        <end position="343"/>
    </location>
</feature>
<feature type="signal peptide" evidence="1">
    <location>
        <begin position="1"/>
        <end position="23"/>
    </location>
</feature>
<comment type="caution">
    <text evidence="2">The sequence shown here is derived from an EMBL/GenBank/DDBJ whole genome shotgun (WGS) entry which is preliminary data.</text>
</comment>
<organism evidence="2 3">
    <name type="scientific">Dokdonella ginsengisoli</name>
    <dbReference type="NCBI Taxonomy" id="363846"/>
    <lineage>
        <taxon>Bacteria</taxon>
        <taxon>Pseudomonadati</taxon>
        <taxon>Pseudomonadota</taxon>
        <taxon>Gammaproteobacteria</taxon>
        <taxon>Lysobacterales</taxon>
        <taxon>Rhodanobacteraceae</taxon>
        <taxon>Dokdonella</taxon>
    </lineage>
</organism>
<dbReference type="Proteomes" id="UP001595886">
    <property type="component" value="Unassembled WGS sequence"/>
</dbReference>
<dbReference type="SUPFAM" id="SSF51004">
    <property type="entry name" value="C-terminal (heme d1) domain of cytochrome cd1-nitrite reductase"/>
    <property type="match status" value="1"/>
</dbReference>
<dbReference type="InterPro" id="IPR015943">
    <property type="entry name" value="WD40/YVTN_repeat-like_dom_sf"/>
</dbReference>
<dbReference type="PANTHER" id="PTHR47197">
    <property type="entry name" value="PROTEIN NIRF"/>
    <property type="match status" value="1"/>
</dbReference>
<name>A0ABV9QNZ3_9GAMM</name>
<dbReference type="InterPro" id="IPR051200">
    <property type="entry name" value="Host-pathogen_enzymatic-act"/>
</dbReference>
<protein>
    <submittedName>
        <fullName evidence="2">Cytochrome D1 domain-containing protein</fullName>
    </submittedName>
</protein>
<proteinExistence type="predicted"/>
<dbReference type="RefSeq" id="WP_380018759.1">
    <property type="nucleotide sequence ID" value="NZ_JBHSHD010000002.1"/>
</dbReference>
<keyword evidence="3" id="KW-1185">Reference proteome</keyword>
<dbReference type="InterPro" id="IPR011048">
    <property type="entry name" value="Haem_d1_sf"/>
</dbReference>
<keyword evidence="1" id="KW-0732">Signal</keyword>
<evidence type="ECO:0000313" key="2">
    <source>
        <dbReference type="EMBL" id="MFC4819023.1"/>
    </source>
</evidence>
<reference evidence="3" key="1">
    <citation type="journal article" date="2019" name="Int. J. Syst. Evol. Microbiol.">
        <title>The Global Catalogue of Microorganisms (GCM) 10K type strain sequencing project: providing services to taxonomists for standard genome sequencing and annotation.</title>
        <authorList>
            <consortium name="The Broad Institute Genomics Platform"/>
            <consortium name="The Broad Institute Genome Sequencing Center for Infectious Disease"/>
            <person name="Wu L."/>
            <person name="Ma J."/>
        </authorList>
    </citation>
    <scope>NUCLEOTIDE SEQUENCE [LARGE SCALE GENOMIC DNA]</scope>
    <source>
        <strain evidence="3">CCUG 30340</strain>
    </source>
</reference>
<dbReference type="Pfam" id="PF02239">
    <property type="entry name" value="Cytochrom_D1"/>
    <property type="match status" value="1"/>
</dbReference>